<sequence>MSLAAKNAGLGTKAVGTWIFDLDNTLYPASCRLFDQVQLRIRQYIRENLGLSETEALALQKRYFQEHMTTLRGLIVNDGIDPHHFLDFVHEIDLSGLHANPALDAAIAALPGRKVIFTNGSVPHAERVMKKVGIGHHFEAVFDIVASDFVPKPDIGVYRRLCETYQIDPSRAVMIDDMPRNLVPAHDLGMTTVLVKTDDEWAGPAGDPTYIHHVTEDLASFLAPFGTAKI</sequence>
<dbReference type="InterPro" id="IPR036412">
    <property type="entry name" value="HAD-like_sf"/>
</dbReference>
<name>A0ABU5DWL7_9PROT</name>
<dbReference type="Gene3D" id="1.10.150.450">
    <property type="match status" value="1"/>
</dbReference>
<dbReference type="SUPFAM" id="SSF56784">
    <property type="entry name" value="HAD-like"/>
    <property type="match status" value="1"/>
</dbReference>
<evidence type="ECO:0000313" key="2">
    <source>
        <dbReference type="Proteomes" id="UP001271769"/>
    </source>
</evidence>
<dbReference type="RefSeq" id="WP_320500133.1">
    <property type="nucleotide sequence ID" value="NZ_JAXCLX010000001.1"/>
</dbReference>
<dbReference type="NCBIfam" id="TIGR01993">
    <property type="entry name" value="Pyr-5-nucltdase"/>
    <property type="match status" value="1"/>
</dbReference>
<comment type="caution">
    <text evidence="1">The sequence shown here is derived from an EMBL/GenBank/DDBJ whole genome shotgun (WGS) entry which is preliminary data.</text>
</comment>
<dbReference type="InterPro" id="IPR006439">
    <property type="entry name" value="HAD-SF_hydro_IA"/>
</dbReference>
<proteinExistence type="predicted"/>
<accession>A0ABU5DWL7</accession>
<protein>
    <submittedName>
        <fullName evidence="1">Pyrimidine 5'-nucleotidase</fullName>
    </submittedName>
</protein>
<gene>
    <name evidence="1" type="ORF">SMD31_07205</name>
</gene>
<dbReference type="EMBL" id="JAXCLX010000001">
    <property type="protein sequence ID" value="MDY0871703.1"/>
    <property type="molecule type" value="Genomic_DNA"/>
</dbReference>
<keyword evidence="2" id="KW-1185">Reference proteome</keyword>
<dbReference type="SFLD" id="SFLDG01132">
    <property type="entry name" value="C1.5.3:_5'-Nucleotidase_Like"/>
    <property type="match status" value="1"/>
</dbReference>
<reference evidence="1 2" key="1">
    <citation type="journal article" date="2013" name="Antonie Van Leeuwenhoek">
        <title>Dongia rigui sp. nov., isolated from freshwater of a large wetland in Korea.</title>
        <authorList>
            <person name="Baik K.S."/>
            <person name="Hwang Y.M."/>
            <person name="Choi J.S."/>
            <person name="Kwon J."/>
            <person name="Seong C.N."/>
        </authorList>
    </citation>
    <scope>NUCLEOTIDE SEQUENCE [LARGE SCALE GENOMIC DNA]</scope>
    <source>
        <strain evidence="1 2">04SU4-P</strain>
    </source>
</reference>
<dbReference type="NCBIfam" id="TIGR01509">
    <property type="entry name" value="HAD-SF-IA-v3"/>
    <property type="match status" value="1"/>
</dbReference>
<evidence type="ECO:0000313" key="1">
    <source>
        <dbReference type="EMBL" id="MDY0871703.1"/>
    </source>
</evidence>
<dbReference type="Pfam" id="PF00702">
    <property type="entry name" value="Hydrolase"/>
    <property type="match status" value="1"/>
</dbReference>
<dbReference type="Gene3D" id="3.40.50.1000">
    <property type="entry name" value="HAD superfamily/HAD-like"/>
    <property type="match status" value="1"/>
</dbReference>
<dbReference type="SFLD" id="SFLDS00003">
    <property type="entry name" value="Haloacid_Dehalogenase"/>
    <property type="match status" value="1"/>
</dbReference>
<dbReference type="PANTHER" id="PTHR12725:SF117">
    <property type="entry name" value="HALOACID DEHALOGENASE-LIKE HYDROLASE"/>
    <property type="match status" value="1"/>
</dbReference>
<dbReference type="PRINTS" id="PR00413">
    <property type="entry name" value="HADHALOGNASE"/>
</dbReference>
<dbReference type="InterPro" id="IPR010237">
    <property type="entry name" value="Pyr-5-nucltdase"/>
</dbReference>
<dbReference type="SFLD" id="SFLDG01129">
    <property type="entry name" value="C1.5:_HAD__Beta-PGM__Phosphata"/>
    <property type="match status" value="1"/>
</dbReference>
<dbReference type="Proteomes" id="UP001271769">
    <property type="component" value="Unassembled WGS sequence"/>
</dbReference>
<organism evidence="1 2">
    <name type="scientific">Dongia rigui</name>
    <dbReference type="NCBI Taxonomy" id="940149"/>
    <lineage>
        <taxon>Bacteria</taxon>
        <taxon>Pseudomonadati</taxon>
        <taxon>Pseudomonadota</taxon>
        <taxon>Alphaproteobacteria</taxon>
        <taxon>Rhodospirillales</taxon>
        <taxon>Dongiaceae</taxon>
        <taxon>Dongia</taxon>
    </lineage>
</organism>
<dbReference type="InterPro" id="IPR023214">
    <property type="entry name" value="HAD_sf"/>
</dbReference>
<dbReference type="PANTHER" id="PTHR12725">
    <property type="entry name" value="HALOACID DEHALOGENASE-LIKE HYDROLASE"/>
    <property type="match status" value="1"/>
</dbReference>